<dbReference type="AlphaFoldDB" id="A0A699S4Z3"/>
<dbReference type="EMBL" id="BKCJ011138193">
    <property type="protein sequence ID" value="GFC92549.1"/>
    <property type="molecule type" value="Genomic_DNA"/>
</dbReference>
<protein>
    <submittedName>
        <fullName evidence="1">Auxin-responsive protein SAUR50-like</fullName>
    </submittedName>
</protein>
<feature type="non-terminal residue" evidence="1">
    <location>
        <position position="1"/>
    </location>
</feature>
<reference evidence="1" key="1">
    <citation type="journal article" date="2019" name="Sci. Rep.">
        <title>Draft genome of Tanacetum cinerariifolium, the natural source of mosquito coil.</title>
        <authorList>
            <person name="Yamashiro T."/>
            <person name="Shiraishi A."/>
            <person name="Satake H."/>
            <person name="Nakayama K."/>
        </authorList>
    </citation>
    <scope>NUCLEOTIDE SEQUENCE</scope>
</reference>
<evidence type="ECO:0000313" key="1">
    <source>
        <dbReference type="EMBL" id="GFC92549.1"/>
    </source>
</evidence>
<organism evidence="1">
    <name type="scientific">Tanacetum cinerariifolium</name>
    <name type="common">Dalmatian daisy</name>
    <name type="synonym">Chrysanthemum cinerariifolium</name>
    <dbReference type="NCBI Taxonomy" id="118510"/>
    <lineage>
        <taxon>Eukaryota</taxon>
        <taxon>Viridiplantae</taxon>
        <taxon>Streptophyta</taxon>
        <taxon>Embryophyta</taxon>
        <taxon>Tracheophyta</taxon>
        <taxon>Spermatophyta</taxon>
        <taxon>Magnoliopsida</taxon>
        <taxon>eudicotyledons</taxon>
        <taxon>Gunneridae</taxon>
        <taxon>Pentapetalae</taxon>
        <taxon>asterids</taxon>
        <taxon>campanulids</taxon>
        <taxon>Asterales</taxon>
        <taxon>Asteraceae</taxon>
        <taxon>Asteroideae</taxon>
        <taxon>Anthemideae</taxon>
        <taxon>Anthemidinae</taxon>
        <taxon>Tanacetum</taxon>
    </lineage>
</organism>
<gene>
    <name evidence="1" type="ORF">Tci_864519</name>
</gene>
<sequence length="47" mass="5465">AEEYGFDHEGALMIPCRPSELEWMLEEQIGSQDSEGWRSYHTMVESC</sequence>
<proteinExistence type="predicted"/>
<comment type="caution">
    <text evidence="1">The sequence shown here is derived from an EMBL/GenBank/DDBJ whole genome shotgun (WGS) entry which is preliminary data.</text>
</comment>
<name>A0A699S4Z3_TANCI</name>
<accession>A0A699S4Z3</accession>